<proteinExistence type="predicted"/>
<dbReference type="Gene3D" id="3.30.2320.10">
    <property type="entry name" value="hypothetical protein PF0899 domain"/>
    <property type="match status" value="1"/>
</dbReference>
<evidence type="ECO:0000313" key="5">
    <source>
        <dbReference type="Proteomes" id="UP000298786"/>
    </source>
</evidence>
<name>A0A4D6T806_9CAUD</name>
<dbReference type="SUPFAM" id="SSF56563">
    <property type="entry name" value="Major capsid protein gp5"/>
    <property type="match status" value="1"/>
</dbReference>
<sequence length="437" mass="46558">MPTATKVKELGDAMQASIKAAREIAEKAAAESREMTDVEVIDYKTAMERTGELLTQFKSAKADFEVLSEAADFAKSIGPAAVEDVKAQQYNATRERVKALGLQVVESDAFKSLLAPFKDSGRIPEKARIQSDPIPVKSLIVGGSDTSAGAFVTPEQTGIVEMLGRKPLTIRDLISVRRTGSDVVEYVVQTSHTNAAAPVPEATSSAAPTAPGTAGPLVQAAGGGYKPEGSWAFERRSTSVKTIAEWVPATKRALADVAQMEGLINDELRADIAEAEENQILNGSGSGENLTGIMNTSGVQTQAFDTDIFVSTRKAITKARTIGRVAPNAVLLSPADMETIDLARDEQGRFYGAGPFAMGPRTLWGLPTIESESIVDGTALVGDFSKAVLWDREETTVTISDSHMDFFTRNLVAVLAEERVAFGVTRPTAFVKTDVAA</sequence>
<evidence type="ECO:0000256" key="2">
    <source>
        <dbReference type="ARBA" id="ARBA00022844"/>
    </source>
</evidence>
<comment type="subcellular location">
    <subcellularLocation>
        <location evidence="1">Virion</location>
    </subcellularLocation>
</comment>
<dbReference type="EMBL" id="MK814759">
    <property type="protein sequence ID" value="QCG77753.1"/>
    <property type="molecule type" value="Genomic_DNA"/>
</dbReference>
<evidence type="ECO:0000259" key="3">
    <source>
        <dbReference type="Pfam" id="PF05065"/>
    </source>
</evidence>
<evidence type="ECO:0000256" key="1">
    <source>
        <dbReference type="ARBA" id="ARBA00004328"/>
    </source>
</evidence>
<dbReference type="GO" id="GO:0044423">
    <property type="term" value="C:virion component"/>
    <property type="evidence" value="ECO:0007669"/>
    <property type="project" value="UniProtKB-KW"/>
</dbReference>
<dbReference type="Gene3D" id="3.30.2400.10">
    <property type="entry name" value="Major capsid protein gp5"/>
    <property type="match status" value="1"/>
</dbReference>
<dbReference type="NCBIfam" id="TIGR01554">
    <property type="entry name" value="major_cap_HK97"/>
    <property type="match status" value="1"/>
</dbReference>
<gene>
    <name evidence="4" type="primary">7</name>
    <name evidence="4" type="ORF">SEA_REYJA_7</name>
</gene>
<organism evidence="4 5">
    <name type="scientific">Gordonia phage Reyja</name>
    <dbReference type="NCBI Taxonomy" id="2571250"/>
    <lineage>
        <taxon>Viruses</taxon>
        <taxon>Duplodnaviria</taxon>
        <taxon>Heunggongvirae</taxon>
        <taxon>Uroviricota</taxon>
        <taxon>Caudoviricetes</taxon>
        <taxon>Santhisvirus</taxon>
        <taxon>Santhisvirus reyja</taxon>
    </lineage>
</organism>
<dbReference type="KEGG" id="vg:80559469"/>
<dbReference type="GeneID" id="80559469"/>
<dbReference type="InterPro" id="IPR054612">
    <property type="entry name" value="Phage_capsid-like_C"/>
</dbReference>
<evidence type="ECO:0000313" key="4">
    <source>
        <dbReference type="EMBL" id="QCG77753.1"/>
    </source>
</evidence>
<dbReference type="InterPro" id="IPR024455">
    <property type="entry name" value="Phage_capsid"/>
</dbReference>
<dbReference type="RefSeq" id="YP_010842669.1">
    <property type="nucleotide sequence ID" value="NC_079144.1"/>
</dbReference>
<feature type="domain" description="Phage capsid-like C-terminal" evidence="3">
    <location>
        <begin position="150"/>
        <end position="433"/>
    </location>
</feature>
<protein>
    <submittedName>
        <fullName evidence="4">Major capsid protein</fullName>
    </submittedName>
</protein>
<dbReference type="Pfam" id="PF05065">
    <property type="entry name" value="Phage_capsid"/>
    <property type="match status" value="1"/>
</dbReference>
<dbReference type="Proteomes" id="UP000298786">
    <property type="component" value="Segment"/>
</dbReference>
<accession>A0A4D6T806</accession>
<reference evidence="4 5" key="1">
    <citation type="submission" date="2019-04" db="EMBL/GenBank/DDBJ databases">
        <authorList>
            <person name="Pope W.H."/>
            <person name="Garlena R.A."/>
            <person name="Russell D.A."/>
            <person name="Jacobs-Sera D."/>
            <person name="Hatfull G.F."/>
        </authorList>
    </citation>
    <scope>NUCLEOTIDE SEQUENCE [LARGE SCALE GENOMIC DNA]</scope>
</reference>
<keyword evidence="2" id="KW-0946">Virion</keyword>
<keyword evidence="5" id="KW-1185">Reference proteome</keyword>